<dbReference type="Proteomes" id="UP000291613">
    <property type="component" value="Unassembled WGS sequence"/>
</dbReference>
<dbReference type="AlphaFoldDB" id="A0A4Q9G9P2"/>
<evidence type="ECO:0000313" key="1">
    <source>
        <dbReference type="EMBL" id="TBN47611.1"/>
    </source>
</evidence>
<comment type="caution">
    <text evidence="1">The sequence shown here is derived from an EMBL/GenBank/DDBJ whole genome shotgun (WGS) entry which is preliminary data.</text>
</comment>
<dbReference type="OrthoDB" id="8449302at2"/>
<protein>
    <submittedName>
        <fullName evidence="1">Uncharacterized protein</fullName>
    </submittedName>
</protein>
<dbReference type="EMBL" id="SIUB01000010">
    <property type="protein sequence ID" value="TBN47611.1"/>
    <property type="molecule type" value="Genomic_DNA"/>
</dbReference>
<accession>A0A4Q9G9P2</accession>
<name>A0A4Q9G9P2_9HYPH</name>
<gene>
    <name evidence="1" type="ORF">EYR15_15755</name>
</gene>
<evidence type="ECO:0000313" key="2">
    <source>
        <dbReference type="Proteomes" id="UP000291613"/>
    </source>
</evidence>
<reference evidence="1 2" key="1">
    <citation type="submission" date="2019-02" db="EMBL/GenBank/DDBJ databases">
        <title>Hansschlegelia quercus sp. nov., a novel methylotrophic bacterium from buds of oak (Quercus robur L.).</title>
        <authorList>
            <person name="Agafonova N.V."/>
            <person name="Kaparullina E.N."/>
            <person name="Grouzdev D.S."/>
            <person name="Doronina N.V."/>
        </authorList>
    </citation>
    <scope>NUCLEOTIDE SEQUENCE [LARGE SCALE GENOMIC DNA]</scope>
    <source>
        <strain evidence="1 2">Dub</strain>
    </source>
</reference>
<sequence length="86" mass="9219">MSNDDVNAVVLRLALTLQRCGEDPRVVFGALIGAAATIAPDAEIDPDDLEQMRAAVETVMTLGALPRREKSKMAAVIPFRPTTRVA</sequence>
<proteinExistence type="predicted"/>
<dbReference type="RefSeq" id="WP_131004529.1">
    <property type="nucleotide sequence ID" value="NZ_JBHSZR010000006.1"/>
</dbReference>
<keyword evidence="2" id="KW-1185">Reference proteome</keyword>
<organism evidence="1 2">
    <name type="scientific">Hansschlegelia quercus</name>
    <dbReference type="NCBI Taxonomy" id="2528245"/>
    <lineage>
        <taxon>Bacteria</taxon>
        <taxon>Pseudomonadati</taxon>
        <taxon>Pseudomonadota</taxon>
        <taxon>Alphaproteobacteria</taxon>
        <taxon>Hyphomicrobiales</taxon>
        <taxon>Methylopilaceae</taxon>
        <taxon>Hansschlegelia</taxon>
    </lineage>
</organism>